<accession>A0A081BY61</accession>
<keyword evidence="1" id="KW-0472">Membrane</keyword>
<dbReference type="Proteomes" id="UP000030661">
    <property type="component" value="Unassembled WGS sequence"/>
</dbReference>
<evidence type="ECO:0000256" key="1">
    <source>
        <dbReference type="SAM" id="Phobius"/>
    </source>
</evidence>
<dbReference type="HOGENOM" id="CLU_477076_0_0_0"/>
<dbReference type="GO" id="GO:0009244">
    <property type="term" value="P:lipopolysaccharide core region biosynthetic process"/>
    <property type="evidence" value="ECO:0007669"/>
    <property type="project" value="TreeGrafter"/>
</dbReference>
<evidence type="ECO:0000259" key="2">
    <source>
        <dbReference type="Pfam" id="PF00884"/>
    </source>
</evidence>
<feature type="transmembrane region" description="Helical" evidence="1">
    <location>
        <begin position="46"/>
        <end position="67"/>
    </location>
</feature>
<proteinExistence type="predicted"/>
<dbReference type="Gene3D" id="3.40.720.10">
    <property type="entry name" value="Alkaline Phosphatase, subunit A"/>
    <property type="match status" value="1"/>
</dbReference>
<dbReference type="InterPro" id="IPR040423">
    <property type="entry name" value="PEA_transferase"/>
</dbReference>
<feature type="domain" description="Sulfatase N-terminal" evidence="2">
    <location>
        <begin position="228"/>
        <end position="513"/>
    </location>
</feature>
<feature type="transmembrane region" description="Helical" evidence="1">
    <location>
        <begin position="158"/>
        <end position="176"/>
    </location>
</feature>
<dbReference type="EMBL" id="DF820465">
    <property type="protein sequence ID" value="GAK57266.1"/>
    <property type="molecule type" value="Genomic_DNA"/>
</dbReference>
<dbReference type="SUPFAM" id="SSF53649">
    <property type="entry name" value="Alkaline phosphatase-like"/>
    <property type="match status" value="1"/>
</dbReference>
<protein>
    <submittedName>
        <fullName evidence="3">Sulfatase</fullName>
    </submittedName>
</protein>
<dbReference type="PANTHER" id="PTHR30443:SF0">
    <property type="entry name" value="PHOSPHOETHANOLAMINE TRANSFERASE EPTA"/>
    <property type="match status" value="1"/>
</dbReference>
<sequence length="571" mass="65340">MIRFRFISEFLFVDALIVFLLMLGDFFLRTSLYLDKITHLFYGSGWIKIIGVYGLVILITASLLFVVRKLPGIGIYLVLIILAGMLTSNLLWYSVTHDFLETSYVQVVLNSDIHAVYGAIKSYCSSTTLTYFFTALGIVSGIGVIYRKTQKKYSLCPWGLLTVCVIGSVSSNYYLWNYLYFKLHDFPVEPISNSIRTAIFTVKEYREFYGIQRQALSENFSSQIPNHHIVLIIDESVRYDYLSNNNSRLATTPFLKELEANPQFYNLGLSIAASTCSFPTKSLILTGTTEIPDVTRQTQRRPTLFQYAKRSGYETTILDAPGSNFPNIVIRKEDLRYVDHLLRADDIPGTHHFVDQRAAETLQNFLEKPVGQFIVLVKQGAHFHYESSYPRTVAQFSRHLPRLEVNEGYGSSKEKTINSYKNALSFTVDEFARTLFSRDFTNTTIIWTSDHGQSLQEQGQTYTHCKSEIEQAIVPLFIYSDHEWVKFLQPSLGKPEGIITSHHHLYPTIISLITGDQNFVNNGYHSLFSTKVKQQPLSYLYGGIWNLSHVIELLPYDVERFFPIVPNTTLN</sequence>
<evidence type="ECO:0000313" key="3">
    <source>
        <dbReference type="EMBL" id="GAK57266.1"/>
    </source>
</evidence>
<feature type="transmembrane region" description="Helical" evidence="1">
    <location>
        <begin position="74"/>
        <end position="95"/>
    </location>
</feature>
<dbReference type="eggNOG" id="COG2194">
    <property type="taxonomic scope" value="Bacteria"/>
</dbReference>
<name>A0A081BY61_VECG1</name>
<keyword evidence="1" id="KW-0812">Transmembrane</keyword>
<dbReference type="InterPro" id="IPR000917">
    <property type="entry name" value="Sulfatase_N"/>
</dbReference>
<dbReference type="InterPro" id="IPR017850">
    <property type="entry name" value="Alkaline_phosphatase_core_sf"/>
</dbReference>
<evidence type="ECO:0000313" key="4">
    <source>
        <dbReference type="Proteomes" id="UP000030661"/>
    </source>
</evidence>
<dbReference type="AlphaFoldDB" id="A0A081BY61"/>
<dbReference type="GO" id="GO:0005886">
    <property type="term" value="C:plasma membrane"/>
    <property type="evidence" value="ECO:0007669"/>
    <property type="project" value="UniProtKB-SubCell"/>
</dbReference>
<keyword evidence="4" id="KW-1185">Reference proteome</keyword>
<dbReference type="STRING" id="1499967.U27_04231"/>
<feature type="transmembrane region" description="Helical" evidence="1">
    <location>
        <begin position="12"/>
        <end position="34"/>
    </location>
</feature>
<dbReference type="PANTHER" id="PTHR30443">
    <property type="entry name" value="INNER MEMBRANE PROTEIN"/>
    <property type="match status" value="1"/>
</dbReference>
<reference evidence="3" key="1">
    <citation type="journal article" date="2015" name="PeerJ">
        <title>First genomic representation of candidate bacterial phylum KSB3 points to enhanced environmental sensing as a trigger of wastewater bulking.</title>
        <authorList>
            <person name="Sekiguchi Y."/>
            <person name="Ohashi A."/>
            <person name="Parks D.H."/>
            <person name="Yamauchi T."/>
            <person name="Tyson G.W."/>
            <person name="Hugenholtz P."/>
        </authorList>
    </citation>
    <scope>NUCLEOTIDE SEQUENCE [LARGE SCALE GENOMIC DNA]</scope>
</reference>
<gene>
    <name evidence="3" type="ORF">U27_04231</name>
</gene>
<dbReference type="GO" id="GO:0016776">
    <property type="term" value="F:phosphotransferase activity, phosphate group as acceptor"/>
    <property type="evidence" value="ECO:0007669"/>
    <property type="project" value="TreeGrafter"/>
</dbReference>
<feature type="transmembrane region" description="Helical" evidence="1">
    <location>
        <begin position="129"/>
        <end position="146"/>
    </location>
</feature>
<dbReference type="Pfam" id="PF00884">
    <property type="entry name" value="Sulfatase"/>
    <property type="match status" value="1"/>
</dbReference>
<keyword evidence="1" id="KW-1133">Transmembrane helix</keyword>
<organism evidence="3">
    <name type="scientific">Vecturithrix granuli</name>
    <dbReference type="NCBI Taxonomy" id="1499967"/>
    <lineage>
        <taxon>Bacteria</taxon>
        <taxon>Candidatus Moduliflexota</taxon>
        <taxon>Candidatus Vecturitrichia</taxon>
        <taxon>Candidatus Vecturitrichales</taxon>
        <taxon>Candidatus Vecturitrichaceae</taxon>
        <taxon>Candidatus Vecturithrix</taxon>
    </lineage>
</organism>